<protein>
    <recommendedName>
        <fullName evidence="5">PE-PGRS family protein</fullName>
    </recommendedName>
</protein>
<gene>
    <name evidence="3" type="ORF">A3B18_01635</name>
</gene>
<feature type="compositionally biased region" description="Gly residues" evidence="1">
    <location>
        <begin position="91"/>
        <end position="107"/>
    </location>
</feature>
<evidence type="ECO:0008006" key="5">
    <source>
        <dbReference type="Google" id="ProtNLM"/>
    </source>
</evidence>
<dbReference type="EMBL" id="MFIE01000003">
    <property type="protein sequence ID" value="OGF83326.1"/>
    <property type="molecule type" value="Genomic_DNA"/>
</dbReference>
<proteinExistence type="predicted"/>
<evidence type="ECO:0000313" key="4">
    <source>
        <dbReference type="Proteomes" id="UP000178684"/>
    </source>
</evidence>
<dbReference type="AlphaFoldDB" id="A0A1F5X649"/>
<reference evidence="3 4" key="1">
    <citation type="journal article" date="2016" name="Nat. Commun.">
        <title>Thousands of microbial genomes shed light on interconnected biogeochemical processes in an aquifer system.</title>
        <authorList>
            <person name="Anantharaman K."/>
            <person name="Brown C.T."/>
            <person name="Hug L.A."/>
            <person name="Sharon I."/>
            <person name="Castelle C.J."/>
            <person name="Probst A.J."/>
            <person name="Thomas B.C."/>
            <person name="Singh A."/>
            <person name="Wilkins M.J."/>
            <person name="Karaoz U."/>
            <person name="Brodie E.L."/>
            <person name="Williams K.H."/>
            <person name="Hubbard S.S."/>
            <person name="Banfield J.F."/>
        </authorList>
    </citation>
    <scope>NUCLEOTIDE SEQUENCE [LARGE SCALE GENOMIC DNA]</scope>
</reference>
<feature type="signal peptide" evidence="2">
    <location>
        <begin position="1"/>
        <end position="31"/>
    </location>
</feature>
<name>A0A1F5X649_9BACT</name>
<accession>A0A1F5X649</accession>
<dbReference type="Proteomes" id="UP000178684">
    <property type="component" value="Unassembled WGS sequence"/>
</dbReference>
<feature type="region of interest" description="Disordered" evidence="1">
    <location>
        <begin position="168"/>
        <end position="201"/>
    </location>
</feature>
<evidence type="ECO:0000313" key="3">
    <source>
        <dbReference type="EMBL" id="OGF83326.1"/>
    </source>
</evidence>
<keyword evidence="2" id="KW-0732">Signal</keyword>
<sequence length="235" mass="23060">MQIKKMIKKIIASTVLMPAMALGLYAAPVLASMDFENNDVIVKNSNWASVTNVVASSASTGGNDANGGNGSNGGNGGDITNSGDDVEESGTGNGGNGGNGGEGGGIQTGEAISSAKAVNFVNSNKTSLSLLCGCAEDLDDVEGNYIKVKNRNDATVTNVVASGADTGNNVADGGTADNGGNGGSIDNSGEDVENVGTGNGGHGGNGGLGGLVITGGAYSKAKAFNVVNKNVTRIR</sequence>
<feature type="chain" id="PRO_5009522283" description="PE-PGRS family protein" evidence="2">
    <location>
        <begin position="32"/>
        <end position="235"/>
    </location>
</feature>
<organism evidence="3 4">
    <name type="scientific">Candidatus Giovannonibacteria bacterium RIFCSPLOWO2_01_FULL_46_13</name>
    <dbReference type="NCBI Taxonomy" id="1798352"/>
    <lineage>
        <taxon>Bacteria</taxon>
        <taxon>Candidatus Giovannoniibacteriota</taxon>
    </lineage>
</organism>
<evidence type="ECO:0000256" key="2">
    <source>
        <dbReference type="SAM" id="SignalP"/>
    </source>
</evidence>
<feature type="region of interest" description="Disordered" evidence="1">
    <location>
        <begin position="58"/>
        <end position="108"/>
    </location>
</feature>
<comment type="caution">
    <text evidence="3">The sequence shown here is derived from an EMBL/GenBank/DDBJ whole genome shotgun (WGS) entry which is preliminary data.</text>
</comment>
<feature type="compositionally biased region" description="Gly residues" evidence="1">
    <location>
        <begin position="64"/>
        <end position="77"/>
    </location>
</feature>
<evidence type="ECO:0000256" key="1">
    <source>
        <dbReference type="SAM" id="MobiDB-lite"/>
    </source>
</evidence>